<proteinExistence type="predicted"/>
<feature type="transmembrane region" description="Helical" evidence="1">
    <location>
        <begin position="20"/>
        <end position="42"/>
    </location>
</feature>
<dbReference type="OrthoDB" id="7742827at2759"/>
<keyword evidence="4" id="KW-1185">Reference proteome</keyword>
<feature type="transmembrane region" description="Helical" evidence="1">
    <location>
        <begin position="125"/>
        <end position="146"/>
    </location>
</feature>
<reference evidence="3" key="2">
    <citation type="submission" date="2020-05" db="UniProtKB">
        <authorList>
            <consortium name="EnsemblMetazoa"/>
        </authorList>
    </citation>
    <scope>IDENTIFICATION</scope>
</reference>
<evidence type="ECO:0000313" key="3">
    <source>
        <dbReference type="EnsemblMetazoa" id="ASIC011843-PA"/>
    </source>
</evidence>
<keyword evidence="1" id="KW-0472">Membrane</keyword>
<dbReference type="VEuPathDB" id="VectorBase:ASIC011843"/>
<accession>A0A084W1B8</accession>
<feature type="transmembrane region" description="Helical" evidence="1">
    <location>
        <begin position="326"/>
        <end position="344"/>
    </location>
</feature>
<name>A0A084W1B8_ANOSI</name>
<feature type="transmembrane region" description="Helical" evidence="1">
    <location>
        <begin position="226"/>
        <end position="251"/>
    </location>
</feature>
<evidence type="ECO:0000256" key="1">
    <source>
        <dbReference type="SAM" id="Phobius"/>
    </source>
</evidence>
<organism evidence="2">
    <name type="scientific">Anopheles sinensis</name>
    <name type="common">Mosquito</name>
    <dbReference type="NCBI Taxonomy" id="74873"/>
    <lineage>
        <taxon>Eukaryota</taxon>
        <taxon>Metazoa</taxon>
        <taxon>Ecdysozoa</taxon>
        <taxon>Arthropoda</taxon>
        <taxon>Hexapoda</taxon>
        <taxon>Insecta</taxon>
        <taxon>Pterygota</taxon>
        <taxon>Neoptera</taxon>
        <taxon>Endopterygota</taxon>
        <taxon>Diptera</taxon>
        <taxon>Nematocera</taxon>
        <taxon>Culicoidea</taxon>
        <taxon>Culicidae</taxon>
        <taxon>Anophelinae</taxon>
        <taxon>Anopheles</taxon>
    </lineage>
</organism>
<dbReference type="AlphaFoldDB" id="A0A084W1B8"/>
<protein>
    <submittedName>
        <fullName evidence="2">AGAP004716-PA-like protein</fullName>
    </submittedName>
    <submittedName>
        <fullName evidence="3">Gustatory receptor</fullName>
    </submittedName>
</protein>
<gene>
    <name evidence="2" type="ORF">ZHAS_00011843</name>
</gene>
<evidence type="ECO:0000313" key="2">
    <source>
        <dbReference type="EMBL" id="KFB44012.1"/>
    </source>
</evidence>
<dbReference type="OMA" id="FGTYWHW"/>
<dbReference type="EMBL" id="KE525266">
    <property type="protein sequence ID" value="KFB44012.1"/>
    <property type="molecule type" value="Genomic_DNA"/>
</dbReference>
<feature type="transmembrane region" description="Helical" evidence="1">
    <location>
        <begin position="364"/>
        <end position="384"/>
    </location>
</feature>
<dbReference type="EMBL" id="ATLV01019258">
    <property type="status" value="NOT_ANNOTATED_CDS"/>
    <property type="molecule type" value="Genomic_DNA"/>
</dbReference>
<dbReference type="Proteomes" id="UP000030765">
    <property type="component" value="Unassembled WGS sequence"/>
</dbReference>
<keyword evidence="1" id="KW-1133">Transmembrane helix</keyword>
<dbReference type="EnsemblMetazoa" id="ASIC011843-RA">
    <property type="protein sequence ID" value="ASIC011843-PA"/>
    <property type="gene ID" value="ASIC011843"/>
</dbReference>
<keyword evidence="1" id="KW-0812">Transmembrane</keyword>
<sequence length="400" mass="44748">MDHSEPVASGIRMEWAQKWWTWNATVVAFVLQVALGLTSVTFTSKQRLPIRHDTCISCCGQCGRKAQSKTANENFAQGLFVMVLVVLLSSVGFISYWNWTGDMSITLVKGSASDSSQDHAESKRIIGIEAVVSFLLLLLLTLGSYLHRWKNKSVVNDLNRKFRTLYQSHPGPLDALRWLKPWDRYGRLIAKQAFELLALGLLWLNLRPFNHTLHNDGFDNRIGKSIASIASILPAVVCVLVSAEMAINFSFVSLSLTTLNRTLDTIVHFTPDVESMTITTTSPQATNFRRIESITRTRVGKFRNLIVLYDELGDTALALLEFYSPILLLIIGIHFVLFTLQLYLSYREMSGSTSDTVCADELGHIFLSLLSVVSSAVQIIFVLHTTASFNQKVRLSLAID</sequence>
<feature type="transmembrane region" description="Helical" evidence="1">
    <location>
        <begin position="75"/>
        <end position="97"/>
    </location>
</feature>
<evidence type="ECO:0000313" key="4">
    <source>
        <dbReference type="Proteomes" id="UP000030765"/>
    </source>
</evidence>
<reference evidence="2 4" key="1">
    <citation type="journal article" date="2014" name="BMC Genomics">
        <title>Genome sequence of Anopheles sinensis provides insight into genetics basis of mosquito competence for malaria parasites.</title>
        <authorList>
            <person name="Zhou D."/>
            <person name="Zhang D."/>
            <person name="Ding G."/>
            <person name="Shi L."/>
            <person name="Hou Q."/>
            <person name="Ye Y."/>
            <person name="Xu Y."/>
            <person name="Zhou H."/>
            <person name="Xiong C."/>
            <person name="Li S."/>
            <person name="Yu J."/>
            <person name="Hong S."/>
            <person name="Yu X."/>
            <person name="Zou P."/>
            <person name="Chen C."/>
            <person name="Chang X."/>
            <person name="Wang W."/>
            <person name="Lv Y."/>
            <person name="Sun Y."/>
            <person name="Ma L."/>
            <person name="Shen B."/>
            <person name="Zhu C."/>
        </authorList>
    </citation>
    <scope>NUCLEOTIDE SEQUENCE [LARGE SCALE GENOMIC DNA]</scope>
</reference>